<keyword evidence="3" id="KW-1185">Reference proteome</keyword>
<dbReference type="Proteomes" id="UP001500928">
    <property type="component" value="Unassembled WGS sequence"/>
</dbReference>
<name>A0ABP9A2Y2_9PSEU</name>
<comment type="caution">
    <text evidence="2">The sequence shown here is derived from an EMBL/GenBank/DDBJ whole genome shotgun (WGS) entry which is preliminary data.</text>
</comment>
<protein>
    <submittedName>
        <fullName evidence="2">Glycosyltransferase family 2 protein</fullName>
    </submittedName>
</protein>
<proteinExistence type="predicted"/>
<dbReference type="CDD" id="cd00761">
    <property type="entry name" value="Glyco_tranf_GTA_type"/>
    <property type="match status" value="1"/>
</dbReference>
<evidence type="ECO:0000259" key="1">
    <source>
        <dbReference type="Pfam" id="PF00535"/>
    </source>
</evidence>
<dbReference type="InterPro" id="IPR029044">
    <property type="entry name" value="Nucleotide-diphossugar_trans"/>
</dbReference>
<dbReference type="InterPro" id="IPR050834">
    <property type="entry name" value="Glycosyltransf_2"/>
</dbReference>
<dbReference type="PANTHER" id="PTHR43685:SF2">
    <property type="entry name" value="GLYCOSYLTRANSFERASE 2-LIKE DOMAIN-CONTAINING PROTEIN"/>
    <property type="match status" value="1"/>
</dbReference>
<dbReference type="EMBL" id="BAABHO010000001">
    <property type="protein sequence ID" value="GAA4772943.1"/>
    <property type="molecule type" value="Genomic_DNA"/>
</dbReference>
<gene>
    <name evidence="2" type="ORF">GCM10023200_01660</name>
</gene>
<dbReference type="InterPro" id="IPR001173">
    <property type="entry name" value="Glyco_trans_2-like"/>
</dbReference>
<evidence type="ECO:0000313" key="3">
    <source>
        <dbReference type="Proteomes" id="UP001500928"/>
    </source>
</evidence>
<reference evidence="3" key="1">
    <citation type="journal article" date="2019" name="Int. J. Syst. Evol. Microbiol.">
        <title>The Global Catalogue of Microorganisms (GCM) 10K type strain sequencing project: providing services to taxonomists for standard genome sequencing and annotation.</title>
        <authorList>
            <consortium name="The Broad Institute Genomics Platform"/>
            <consortium name="The Broad Institute Genome Sequencing Center for Infectious Disease"/>
            <person name="Wu L."/>
            <person name="Ma J."/>
        </authorList>
    </citation>
    <scope>NUCLEOTIDE SEQUENCE [LARGE SCALE GENOMIC DNA]</scope>
    <source>
        <strain evidence="3">JCM 17979</strain>
    </source>
</reference>
<feature type="domain" description="Glycosyltransferase 2-like" evidence="1">
    <location>
        <begin position="17"/>
        <end position="124"/>
    </location>
</feature>
<organism evidence="2 3">
    <name type="scientific">Actinomycetospora chlora</name>
    <dbReference type="NCBI Taxonomy" id="663608"/>
    <lineage>
        <taxon>Bacteria</taxon>
        <taxon>Bacillati</taxon>
        <taxon>Actinomycetota</taxon>
        <taxon>Actinomycetes</taxon>
        <taxon>Pseudonocardiales</taxon>
        <taxon>Pseudonocardiaceae</taxon>
        <taxon>Actinomycetospora</taxon>
    </lineage>
</organism>
<evidence type="ECO:0000313" key="2">
    <source>
        <dbReference type="EMBL" id="GAA4772943.1"/>
    </source>
</evidence>
<dbReference type="Gene3D" id="3.90.550.10">
    <property type="entry name" value="Spore Coat Polysaccharide Biosynthesis Protein SpsA, Chain A"/>
    <property type="match status" value="1"/>
</dbReference>
<sequence length="321" mass="35128">MAELTERTRPARRVTVSVVIPTVNRPLLVVRAVRSALAQTVPPHEVIVVLDGTDDEDVSGVRGIADPRIRLLSTGGGSHDAGATARNLGIQCATGTWVALLDDDDEWLPNKLERQLAAVDRPSGDENVVVSSMVERRSSHQSTVWPVRPIGHGERVADYLFVREVPGEGWLPTPTLMVPRWAAATTPFDTGLKQHEDLDWLLRLEAQGARFVVVPETLAIVHVSSGVSLSNSAQWLDSLNWARDRRAALGERAYSAFCLTEVSRLARRQPSLKAFATITQEALSAKPRLVDVAQFVVSWLVPGSLAGRINRVRLAFAARHS</sequence>
<dbReference type="Pfam" id="PF00535">
    <property type="entry name" value="Glycos_transf_2"/>
    <property type="match status" value="1"/>
</dbReference>
<dbReference type="SUPFAM" id="SSF53448">
    <property type="entry name" value="Nucleotide-diphospho-sugar transferases"/>
    <property type="match status" value="1"/>
</dbReference>
<accession>A0ABP9A2Y2</accession>
<dbReference type="PANTHER" id="PTHR43685">
    <property type="entry name" value="GLYCOSYLTRANSFERASE"/>
    <property type="match status" value="1"/>
</dbReference>